<evidence type="ECO:0000256" key="3">
    <source>
        <dbReference type="ARBA" id="ARBA00022692"/>
    </source>
</evidence>
<comment type="caution">
    <text evidence="8">The sequence shown here is derived from an EMBL/GenBank/DDBJ whole genome shotgun (WGS) entry which is preliminary data.</text>
</comment>
<keyword evidence="2" id="KW-1003">Cell membrane</keyword>
<evidence type="ECO:0000313" key="9">
    <source>
        <dbReference type="Proteomes" id="UP001158045"/>
    </source>
</evidence>
<keyword evidence="9" id="KW-1185">Reference proteome</keyword>
<gene>
    <name evidence="8" type="ORF">QE109_02730</name>
</gene>
<protein>
    <submittedName>
        <fullName evidence="8">ABC transporter permease subunit</fullName>
    </submittedName>
</protein>
<dbReference type="RefSeq" id="WP_281092842.1">
    <property type="nucleotide sequence ID" value="NZ_JARYZI010000001.1"/>
</dbReference>
<proteinExistence type="predicted"/>
<reference evidence="8 9" key="1">
    <citation type="submission" date="2023-04" db="EMBL/GenBank/DDBJ databases">
        <title>Fusibacter bizertensis strain WBS, isolated from littoral bottom sediments of the Arctic seas - biochemical and genomic analysis.</title>
        <authorList>
            <person name="Brioukhanov A.L."/>
        </authorList>
    </citation>
    <scope>NUCLEOTIDE SEQUENCE [LARGE SCALE GENOMIC DNA]</scope>
    <source>
        <strain evidence="8 9">WBS</strain>
    </source>
</reference>
<organism evidence="8 9">
    <name type="scientific">Fusibacter bizertensis</name>
    <dbReference type="NCBI Taxonomy" id="1488331"/>
    <lineage>
        <taxon>Bacteria</taxon>
        <taxon>Bacillati</taxon>
        <taxon>Bacillota</taxon>
        <taxon>Clostridia</taxon>
        <taxon>Eubacteriales</taxon>
        <taxon>Eubacteriales Family XII. Incertae Sedis</taxon>
        <taxon>Fusibacter</taxon>
    </lineage>
</organism>
<feature type="transmembrane region" description="Helical" evidence="6">
    <location>
        <begin position="238"/>
        <end position="260"/>
    </location>
</feature>
<feature type="transmembrane region" description="Helical" evidence="6">
    <location>
        <begin position="21"/>
        <end position="41"/>
    </location>
</feature>
<feature type="transmembrane region" description="Helical" evidence="6">
    <location>
        <begin position="316"/>
        <end position="336"/>
    </location>
</feature>
<keyword evidence="5 6" id="KW-0472">Membrane</keyword>
<dbReference type="Pfam" id="PF12698">
    <property type="entry name" value="ABC2_membrane_3"/>
    <property type="match status" value="1"/>
</dbReference>
<keyword evidence="3 6" id="KW-0812">Transmembrane</keyword>
<feature type="transmembrane region" description="Helical" evidence="6">
    <location>
        <begin position="367"/>
        <end position="387"/>
    </location>
</feature>
<evidence type="ECO:0000256" key="2">
    <source>
        <dbReference type="ARBA" id="ARBA00022475"/>
    </source>
</evidence>
<dbReference type="InterPro" id="IPR051449">
    <property type="entry name" value="ABC-2_transporter_component"/>
</dbReference>
<accession>A0ABT6N9H1</accession>
<evidence type="ECO:0000313" key="8">
    <source>
        <dbReference type="EMBL" id="MDH8677044.1"/>
    </source>
</evidence>
<dbReference type="InterPro" id="IPR013525">
    <property type="entry name" value="ABC2_TM"/>
</dbReference>
<keyword evidence="4 6" id="KW-1133">Transmembrane helix</keyword>
<sequence length="401" mass="43837">MFKSLMIIMKKELRRVFTDRRLIVTNFILPAVSIAIIYSLMGFMIGKTTDDIEAHTTTILSVNMPADVAANIDADETMVYTEMAISKADAGAKIKAGEYDYYLYFDPGFSEKIVNYTSGELPKVEGLYSPKSDLSLEANYKVGKMLDGYKNQVLANRLGGESFLQAFDMETAEIEIPKEDKGLDRSIANLIPMLVSIFIFAGAMGIGMDSIAGEKERGTIATMLLTPVDRGVIIGGKVLSLSVVALISMTSSFIGVILSIPFSAKFLSSDGNFDMSQFALGGNELFMFFLCMIGLVGMYVTIISVLSMIANSLKEAGAYITPAYMLVMITAFMNMFSGSDVSSVSYYIPIYNNLVNMKQILTGDGNFIHVLIAFGTSTVITLALLVVSRQLMHKEKIVFPS</sequence>
<feature type="domain" description="ABC-2 type transporter transmembrane" evidence="7">
    <location>
        <begin position="21"/>
        <end position="385"/>
    </location>
</feature>
<feature type="transmembrane region" description="Helical" evidence="6">
    <location>
        <begin position="187"/>
        <end position="207"/>
    </location>
</feature>
<dbReference type="EMBL" id="JARYZI010000001">
    <property type="protein sequence ID" value="MDH8677044.1"/>
    <property type="molecule type" value="Genomic_DNA"/>
</dbReference>
<dbReference type="PANTHER" id="PTHR30294:SF29">
    <property type="entry name" value="MULTIDRUG ABC TRANSPORTER PERMEASE YBHS-RELATED"/>
    <property type="match status" value="1"/>
</dbReference>
<evidence type="ECO:0000256" key="4">
    <source>
        <dbReference type="ARBA" id="ARBA00022989"/>
    </source>
</evidence>
<evidence type="ECO:0000259" key="7">
    <source>
        <dbReference type="Pfam" id="PF12698"/>
    </source>
</evidence>
<dbReference type="Proteomes" id="UP001158045">
    <property type="component" value="Unassembled WGS sequence"/>
</dbReference>
<comment type="subcellular location">
    <subcellularLocation>
        <location evidence="1">Cell membrane</location>
        <topology evidence="1">Multi-pass membrane protein</topology>
    </subcellularLocation>
</comment>
<evidence type="ECO:0000256" key="1">
    <source>
        <dbReference type="ARBA" id="ARBA00004651"/>
    </source>
</evidence>
<dbReference type="PANTHER" id="PTHR30294">
    <property type="entry name" value="MEMBRANE COMPONENT OF ABC TRANSPORTER YHHJ-RELATED"/>
    <property type="match status" value="1"/>
</dbReference>
<name>A0ABT6N9H1_9FIRM</name>
<evidence type="ECO:0000256" key="5">
    <source>
        <dbReference type="ARBA" id="ARBA00023136"/>
    </source>
</evidence>
<feature type="transmembrane region" description="Helical" evidence="6">
    <location>
        <begin position="285"/>
        <end position="309"/>
    </location>
</feature>
<evidence type="ECO:0000256" key="6">
    <source>
        <dbReference type="SAM" id="Phobius"/>
    </source>
</evidence>